<keyword evidence="4" id="KW-1185">Reference proteome</keyword>
<dbReference type="GO" id="GO:1902388">
    <property type="term" value="F:ceramide 1-phosphate transfer activity"/>
    <property type="evidence" value="ECO:0007669"/>
    <property type="project" value="TreeGrafter"/>
</dbReference>
<dbReference type="EMBL" id="JAFNEN010000113">
    <property type="protein sequence ID" value="KAG8193876.1"/>
    <property type="molecule type" value="Genomic_DNA"/>
</dbReference>
<reference evidence="3 4" key="1">
    <citation type="journal article" date="2022" name="Nat. Ecol. Evol.">
        <title>A masculinizing supergene underlies an exaggerated male reproductive morph in a spider.</title>
        <authorList>
            <person name="Hendrickx F."/>
            <person name="De Corte Z."/>
            <person name="Sonet G."/>
            <person name="Van Belleghem S.M."/>
            <person name="Kostlbacher S."/>
            <person name="Vangestel C."/>
        </authorList>
    </citation>
    <scope>NUCLEOTIDE SEQUENCE [LARGE SCALE GENOMIC DNA]</scope>
    <source>
        <strain evidence="3">W744_W776</strain>
    </source>
</reference>
<dbReference type="GO" id="GO:0032691">
    <property type="term" value="P:negative regulation of interleukin-1 beta production"/>
    <property type="evidence" value="ECO:0007669"/>
    <property type="project" value="UniProtKB-ARBA"/>
</dbReference>
<accession>A0AAV6VDS8</accession>
<evidence type="ECO:0000313" key="3">
    <source>
        <dbReference type="EMBL" id="KAG8193876.1"/>
    </source>
</evidence>
<gene>
    <name evidence="3" type="ORF">JTE90_011436</name>
</gene>
<dbReference type="AlphaFoldDB" id="A0AAV6VDS8"/>
<evidence type="ECO:0000259" key="2">
    <source>
        <dbReference type="Pfam" id="PF08718"/>
    </source>
</evidence>
<evidence type="ECO:0000256" key="1">
    <source>
        <dbReference type="ARBA" id="ARBA00007148"/>
    </source>
</evidence>
<feature type="domain" description="Glycolipid transfer protein" evidence="2">
    <location>
        <begin position="38"/>
        <end position="180"/>
    </location>
</feature>
<comment type="caution">
    <text evidence="3">The sequence shown here is derived from an EMBL/GenBank/DDBJ whole genome shotgun (WGS) entry which is preliminary data.</text>
</comment>
<organism evidence="3 4">
    <name type="scientific">Oedothorax gibbosus</name>
    <dbReference type="NCBI Taxonomy" id="931172"/>
    <lineage>
        <taxon>Eukaryota</taxon>
        <taxon>Metazoa</taxon>
        <taxon>Ecdysozoa</taxon>
        <taxon>Arthropoda</taxon>
        <taxon>Chelicerata</taxon>
        <taxon>Arachnida</taxon>
        <taxon>Araneae</taxon>
        <taxon>Araneomorphae</taxon>
        <taxon>Entelegynae</taxon>
        <taxon>Araneoidea</taxon>
        <taxon>Linyphiidae</taxon>
        <taxon>Erigoninae</taxon>
        <taxon>Oedothorax</taxon>
    </lineage>
</organism>
<dbReference type="PANTHER" id="PTHR10219:SF43">
    <property type="entry name" value="GLYCOLIPID TRANSFER PROTEIN DOMAIN-CONTAINING PROTEIN"/>
    <property type="match status" value="1"/>
</dbReference>
<dbReference type="GO" id="GO:0005829">
    <property type="term" value="C:cytosol"/>
    <property type="evidence" value="ECO:0007669"/>
    <property type="project" value="TreeGrafter"/>
</dbReference>
<proteinExistence type="inferred from homology"/>
<dbReference type="GO" id="GO:0016020">
    <property type="term" value="C:membrane"/>
    <property type="evidence" value="ECO:0007669"/>
    <property type="project" value="TreeGrafter"/>
</dbReference>
<dbReference type="PANTHER" id="PTHR10219">
    <property type="entry name" value="GLYCOLIPID TRANSFER PROTEIN-RELATED"/>
    <property type="match status" value="1"/>
</dbReference>
<evidence type="ECO:0000313" key="4">
    <source>
        <dbReference type="Proteomes" id="UP000827092"/>
    </source>
</evidence>
<name>A0AAV6VDS8_9ARAC</name>
<dbReference type="Pfam" id="PF08718">
    <property type="entry name" value="GLTP"/>
    <property type="match status" value="1"/>
</dbReference>
<dbReference type="GO" id="GO:1902387">
    <property type="term" value="F:ceramide 1-phosphate binding"/>
    <property type="evidence" value="ECO:0007669"/>
    <property type="project" value="TreeGrafter"/>
</dbReference>
<dbReference type="Gene3D" id="1.10.3520.10">
    <property type="entry name" value="Glycolipid transfer protein"/>
    <property type="match status" value="1"/>
</dbReference>
<dbReference type="Proteomes" id="UP000827092">
    <property type="component" value="Unassembled WGS sequence"/>
</dbReference>
<protein>
    <recommendedName>
        <fullName evidence="2">Glycolipid transfer protein domain-containing protein</fullName>
    </recommendedName>
</protein>
<dbReference type="SUPFAM" id="SSF110004">
    <property type="entry name" value="Glycolipid transfer protein, GLTP"/>
    <property type="match status" value="1"/>
</dbReference>
<dbReference type="FunFam" id="1.10.3520.10:FF:000002">
    <property type="entry name" value="Ceramide-1-phosphate transfer protein"/>
    <property type="match status" value="1"/>
</dbReference>
<dbReference type="InterPro" id="IPR014830">
    <property type="entry name" value="Glycolipid_transfer_prot_dom"/>
</dbReference>
<sequence>MATVKESNNLTEEALDKFDINLLHDSLAKCCTDNDSLDMEQYLIAFRELYRFFSLLGSVFGFVASDILSKVGILDDYLRSSSHYSTVQSMVEHEVSTSTTAVATRPSGARTLLRLHRSLEFISSFMEEFGTAESAAKSSTIAQKCYKDTLARYHPWLVQKGAGIAMYTLPSKKHFIEKVKGEPCDDQQVEYYGKMMADIAQASRRVYDVTQKLYEANDLLDLP</sequence>
<dbReference type="InterPro" id="IPR036497">
    <property type="entry name" value="GLTP_sf"/>
</dbReference>
<comment type="similarity">
    <text evidence="1">Belongs to the GLTP family.</text>
</comment>